<dbReference type="EMBL" id="GBRH01279992">
    <property type="protein sequence ID" value="JAD17903.1"/>
    <property type="molecule type" value="Transcribed_RNA"/>
</dbReference>
<accession>A0A0A8XYQ6</accession>
<name>A0A0A8XYQ6_ARUDO</name>
<evidence type="ECO:0000313" key="1">
    <source>
        <dbReference type="EMBL" id="JAD17903.1"/>
    </source>
</evidence>
<sequence>MPRWSEDPINPLILMLSLLKLGPNSRLTLGQKK</sequence>
<reference evidence="1" key="1">
    <citation type="submission" date="2014-09" db="EMBL/GenBank/DDBJ databases">
        <authorList>
            <person name="Magalhaes I.L.F."/>
            <person name="Oliveira U."/>
            <person name="Santos F.R."/>
            <person name="Vidigal T.H.D.A."/>
            <person name="Brescovit A.D."/>
            <person name="Santos A.J."/>
        </authorList>
    </citation>
    <scope>NUCLEOTIDE SEQUENCE</scope>
    <source>
        <tissue evidence="1">Shoot tissue taken approximately 20 cm above the soil surface</tissue>
    </source>
</reference>
<dbReference type="AlphaFoldDB" id="A0A0A8XYQ6"/>
<proteinExistence type="predicted"/>
<reference evidence="1" key="2">
    <citation type="journal article" date="2015" name="Data Brief">
        <title>Shoot transcriptome of the giant reed, Arundo donax.</title>
        <authorList>
            <person name="Barrero R.A."/>
            <person name="Guerrero F.D."/>
            <person name="Moolhuijzen P."/>
            <person name="Goolsby J.A."/>
            <person name="Tidwell J."/>
            <person name="Bellgard S.E."/>
            <person name="Bellgard M.I."/>
        </authorList>
    </citation>
    <scope>NUCLEOTIDE SEQUENCE</scope>
    <source>
        <tissue evidence="1">Shoot tissue taken approximately 20 cm above the soil surface</tissue>
    </source>
</reference>
<organism evidence="1">
    <name type="scientific">Arundo donax</name>
    <name type="common">Giant reed</name>
    <name type="synonym">Donax arundinaceus</name>
    <dbReference type="NCBI Taxonomy" id="35708"/>
    <lineage>
        <taxon>Eukaryota</taxon>
        <taxon>Viridiplantae</taxon>
        <taxon>Streptophyta</taxon>
        <taxon>Embryophyta</taxon>
        <taxon>Tracheophyta</taxon>
        <taxon>Spermatophyta</taxon>
        <taxon>Magnoliopsida</taxon>
        <taxon>Liliopsida</taxon>
        <taxon>Poales</taxon>
        <taxon>Poaceae</taxon>
        <taxon>PACMAD clade</taxon>
        <taxon>Arundinoideae</taxon>
        <taxon>Arundineae</taxon>
        <taxon>Arundo</taxon>
    </lineage>
</organism>
<protein>
    <submittedName>
        <fullName evidence="1">Uncharacterized protein</fullName>
    </submittedName>
</protein>